<dbReference type="OrthoDB" id="10465015at2759"/>
<dbReference type="AlphaFoldDB" id="E4XFS3"/>
<evidence type="ECO:0000313" key="3">
    <source>
        <dbReference type="Proteomes" id="UP000001307"/>
    </source>
</evidence>
<name>E4XFS3_OIKDI</name>
<evidence type="ECO:0000256" key="1">
    <source>
        <dbReference type="SAM" id="SignalP"/>
    </source>
</evidence>
<proteinExistence type="predicted"/>
<dbReference type="Proteomes" id="UP000001307">
    <property type="component" value="Unassembled WGS sequence"/>
</dbReference>
<evidence type="ECO:0000313" key="2">
    <source>
        <dbReference type="EMBL" id="CBY24462.1"/>
    </source>
</evidence>
<organism evidence="2">
    <name type="scientific">Oikopleura dioica</name>
    <name type="common">Tunicate</name>
    <dbReference type="NCBI Taxonomy" id="34765"/>
    <lineage>
        <taxon>Eukaryota</taxon>
        <taxon>Metazoa</taxon>
        <taxon>Chordata</taxon>
        <taxon>Tunicata</taxon>
        <taxon>Appendicularia</taxon>
        <taxon>Copelata</taxon>
        <taxon>Oikopleuridae</taxon>
        <taxon>Oikopleura</taxon>
    </lineage>
</organism>
<keyword evidence="1" id="KW-0732">Signal</keyword>
<dbReference type="EMBL" id="FN653046">
    <property type="protein sequence ID" value="CBY24462.1"/>
    <property type="molecule type" value="Genomic_DNA"/>
</dbReference>
<dbReference type="InParanoid" id="E4XFS3"/>
<accession>E4XFS3</accession>
<gene>
    <name evidence="2" type="ORF">GSOID_T00010326001</name>
</gene>
<feature type="chain" id="PRO_5003192881" evidence="1">
    <location>
        <begin position="21"/>
        <end position="137"/>
    </location>
</feature>
<keyword evidence="3" id="KW-1185">Reference proteome</keyword>
<feature type="signal peptide" evidence="1">
    <location>
        <begin position="1"/>
        <end position="20"/>
    </location>
</feature>
<reference evidence="2" key="1">
    <citation type="journal article" date="2010" name="Science">
        <title>Plasticity of animal genome architecture unmasked by rapid evolution of a pelagic tunicate.</title>
        <authorList>
            <person name="Denoeud F."/>
            <person name="Henriet S."/>
            <person name="Mungpakdee S."/>
            <person name="Aury J.M."/>
            <person name="Da Silva C."/>
            <person name="Brinkmann H."/>
            <person name="Mikhaleva J."/>
            <person name="Olsen L.C."/>
            <person name="Jubin C."/>
            <person name="Canestro C."/>
            <person name="Bouquet J.M."/>
            <person name="Danks G."/>
            <person name="Poulain J."/>
            <person name="Campsteijn C."/>
            <person name="Adamski M."/>
            <person name="Cross I."/>
            <person name="Yadetie F."/>
            <person name="Muffato M."/>
            <person name="Louis A."/>
            <person name="Butcher S."/>
            <person name="Tsagkogeorga G."/>
            <person name="Konrad A."/>
            <person name="Singh S."/>
            <person name="Jensen M.F."/>
            <person name="Cong E.H."/>
            <person name="Eikeseth-Otteraa H."/>
            <person name="Noel B."/>
            <person name="Anthouard V."/>
            <person name="Porcel B.M."/>
            <person name="Kachouri-Lafond R."/>
            <person name="Nishino A."/>
            <person name="Ugolini M."/>
            <person name="Chourrout P."/>
            <person name="Nishida H."/>
            <person name="Aasland R."/>
            <person name="Huzurbazar S."/>
            <person name="Westhof E."/>
            <person name="Delsuc F."/>
            <person name="Lehrach H."/>
            <person name="Reinhardt R."/>
            <person name="Weissenbach J."/>
            <person name="Roy S.W."/>
            <person name="Artiguenave F."/>
            <person name="Postlethwait J.H."/>
            <person name="Manak J.R."/>
            <person name="Thompson E.M."/>
            <person name="Jaillon O."/>
            <person name="Du Pasquier L."/>
            <person name="Boudinot P."/>
            <person name="Liberles D.A."/>
            <person name="Volff J.N."/>
            <person name="Philippe H."/>
            <person name="Lenhard B."/>
            <person name="Roest Crollius H."/>
            <person name="Wincker P."/>
            <person name="Chourrout D."/>
        </authorList>
    </citation>
    <scope>NUCLEOTIDE SEQUENCE [LARGE SCALE GENOMIC DNA]</scope>
</reference>
<protein>
    <submittedName>
        <fullName evidence="2">Uncharacterized protein</fullName>
    </submittedName>
</protein>
<sequence length="137" mass="15125">MMRTVLTLLSLSSSLPVSEDEIIGTTAATPDLPDFLFKHFGEPPLTDSQMLNILIGSTAIPSELLTEQPQIDVFTTPATVDLATEQIFKEQEIDLPKQVVKVEIIEEIEKEVFQQGSDVLALQSLLSLMLPLLVVLY</sequence>